<proteinExistence type="inferred from homology"/>
<feature type="domain" description="Thiamine pyrophosphate enzyme central" evidence="5">
    <location>
        <begin position="215"/>
        <end position="341"/>
    </location>
</feature>
<dbReference type="SUPFAM" id="SSF52518">
    <property type="entry name" value="Thiamin diphosphate-binding fold (THDP-binding)"/>
    <property type="match status" value="2"/>
</dbReference>
<dbReference type="CDD" id="cd02004">
    <property type="entry name" value="TPP_BZL_OCoD_HPCL"/>
    <property type="match status" value="1"/>
</dbReference>
<evidence type="ECO:0000259" key="7">
    <source>
        <dbReference type="Pfam" id="PF02776"/>
    </source>
</evidence>
<dbReference type="Pfam" id="PF02775">
    <property type="entry name" value="TPP_enzyme_C"/>
    <property type="match status" value="1"/>
</dbReference>
<feature type="domain" description="Thiamine pyrophosphate enzyme N-terminal TPP-binding" evidence="7">
    <location>
        <begin position="26"/>
        <end position="134"/>
    </location>
</feature>
<accession>A0A1H0TMC6</accession>
<evidence type="ECO:0000256" key="2">
    <source>
        <dbReference type="ARBA" id="ARBA00007812"/>
    </source>
</evidence>
<evidence type="ECO:0000313" key="8">
    <source>
        <dbReference type="EMBL" id="SDP54840.1"/>
    </source>
</evidence>
<dbReference type="InterPro" id="IPR029061">
    <property type="entry name" value="THDP-binding"/>
</dbReference>
<dbReference type="PANTHER" id="PTHR18968:SF166">
    <property type="entry name" value="2-HYDROXYACYL-COA LYASE 2"/>
    <property type="match status" value="1"/>
</dbReference>
<comment type="caution">
    <text evidence="8">The sequence shown here is derived from an EMBL/GenBank/DDBJ whole genome shotgun (WGS) entry which is preliminary data.</text>
</comment>
<dbReference type="RefSeq" id="WP_090230340.1">
    <property type="nucleotide sequence ID" value="NZ_FNJC01000005.1"/>
</dbReference>
<keyword evidence="9" id="KW-1185">Reference proteome</keyword>
<dbReference type="Proteomes" id="UP000198795">
    <property type="component" value="Unassembled WGS sequence"/>
</dbReference>
<dbReference type="Gene3D" id="3.40.50.1220">
    <property type="entry name" value="TPP-binding domain"/>
    <property type="match status" value="1"/>
</dbReference>
<dbReference type="InterPro" id="IPR045229">
    <property type="entry name" value="TPP_enz"/>
</dbReference>
<dbReference type="Gene3D" id="3.40.50.970">
    <property type="match status" value="2"/>
</dbReference>
<keyword evidence="3 4" id="KW-0786">Thiamine pyrophosphate</keyword>
<evidence type="ECO:0000313" key="9">
    <source>
        <dbReference type="Proteomes" id="UP000198795"/>
    </source>
</evidence>
<gene>
    <name evidence="8" type="ORF">SAMN04488061_3271</name>
</gene>
<feature type="domain" description="Thiamine pyrophosphate enzyme TPP-binding" evidence="6">
    <location>
        <begin position="409"/>
        <end position="560"/>
    </location>
</feature>
<protein>
    <submittedName>
        <fullName evidence="8">Acetolactate synthase-1/2/3 large subunit</fullName>
    </submittedName>
</protein>
<dbReference type="InterPro" id="IPR012000">
    <property type="entry name" value="Thiamin_PyroP_enz_cen_dom"/>
</dbReference>
<dbReference type="InterPro" id="IPR029035">
    <property type="entry name" value="DHS-like_NAD/FAD-binding_dom"/>
</dbReference>
<dbReference type="InterPro" id="IPR012001">
    <property type="entry name" value="Thiamin_PyroP_enz_TPP-bd_dom"/>
</dbReference>
<organism evidence="8 9">
    <name type="scientific">Filomicrobium insigne</name>
    <dbReference type="NCBI Taxonomy" id="418854"/>
    <lineage>
        <taxon>Bacteria</taxon>
        <taxon>Pseudomonadati</taxon>
        <taxon>Pseudomonadota</taxon>
        <taxon>Alphaproteobacteria</taxon>
        <taxon>Hyphomicrobiales</taxon>
        <taxon>Hyphomicrobiaceae</taxon>
        <taxon>Filomicrobium</taxon>
    </lineage>
</organism>
<reference evidence="8 9" key="1">
    <citation type="submission" date="2016-10" db="EMBL/GenBank/DDBJ databases">
        <authorList>
            <person name="Varghese N."/>
            <person name="Submissions S."/>
        </authorList>
    </citation>
    <scope>NUCLEOTIDE SEQUENCE [LARGE SCALE GENOMIC DNA]</scope>
    <source>
        <strain evidence="8 9">CGMCC 1.6497</strain>
    </source>
</reference>
<dbReference type="InterPro" id="IPR011766">
    <property type="entry name" value="TPP_enzyme_TPP-bd"/>
</dbReference>
<evidence type="ECO:0000256" key="3">
    <source>
        <dbReference type="ARBA" id="ARBA00023052"/>
    </source>
</evidence>
<dbReference type="SUPFAM" id="SSF52467">
    <property type="entry name" value="DHS-like NAD/FAD-binding domain"/>
    <property type="match status" value="1"/>
</dbReference>
<dbReference type="CDD" id="cd07035">
    <property type="entry name" value="TPP_PYR_POX_like"/>
    <property type="match status" value="1"/>
</dbReference>
<name>A0A1H0TMC6_9HYPH</name>
<dbReference type="EMBL" id="FNJC01000005">
    <property type="protein sequence ID" value="SDP54840.1"/>
    <property type="molecule type" value="Genomic_DNA"/>
</dbReference>
<evidence type="ECO:0000259" key="6">
    <source>
        <dbReference type="Pfam" id="PF02775"/>
    </source>
</evidence>
<dbReference type="Pfam" id="PF00205">
    <property type="entry name" value="TPP_enzyme_M"/>
    <property type="match status" value="1"/>
</dbReference>
<dbReference type="Pfam" id="PF02776">
    <property type="entry name" value="TPP_enzyme_N"/>
    <property type="match status" value="1"/>
</dbReference>
<evidence type="ECO:0000256" key="4">
    <source>
        <dbReference type="RuleBase" id="RU362132"/>
    </source>
</evidence>
<evidence type="ECO:0000256" key="1">
    <source>
        <dbReference type="ARBA" id="ARBA00001964"/>
    </source>
</evidence>
<dbReference type="PANTHER" id="PTHR18968">
    <property type="entry name" value="THIAMINE PYROPHOSPHATE ENZYMES"/>
    <property type="match status" value="1"/>
</dbReference>
<sequence length="580" mass="62783">MATPAIANTADDTLAKKSSDPNIVSGGRLVAKALKNEGVDTIFTLCGGHIIDIYDGCIDEGIRIIDVRHEQVAAHAADGYARQTGKLGCVVTTAGPGCTNAVTGVATALRSESPILHIGGQGALTQHRMGSLQDLPHVDMMRPITKFAESVRSTERIADMISMAARESFSGAYGPSYLEIPRDVLDREVHIDNAVIPKSGHYRASVKSIGDPRDIEKLADLLVKAERPAILYGQQVWSSRGHNEAIALLRGLDIPGYFNGASRGLLPPGDEHHFDRTRSLAFKNADVIVVVGTPFDFRMGYGKRISNELTLVQIDQDYRTVGKNRDISLGLVGDPGAILGAVLDAASAQIDNGKRQARKQWMEKLREAEQMALEKLMPLFTSDQSPIHPFRVAWELNEFLGDDTIYIGDGGDVVTISAQAVRPRAPGQWMDPGALGSLGVGTGFAMAAKLANPDKEVMCYYGDGSFGMTGFDMETANRFGAPYLAVIGNNSAMNQIRYGQISKYGEQRGNVGNLLGDIPFSQFAQMLGGYGEEVREASDIQPALQRAREAIQKTGRSAIVNIWVDPREYAPGTKNQTMYK</sequence>
<evidence type="ECO:0000259" key="5">
    <source>
        <dbReference type="Pfam" id="PF00205"/>
    </source>
</evidence>
<comment type="similarity">
    <text evidence="2 4">Belongs to the TPP enzyme family.</text>
</comment>
<comment type="cofactor">
    <cofactor evidence="1">
        <name>thiamine diphosphate</name>
        <dbReference type="ChEBI" id="CHEBI:58937"/>
    </cofactor>
</comment>